<dbReference type="STRING" id="926567.TheveDRAFT_1430"/>
<gene>
    <name evidence="11" type="ORF">TheveDRAFT_1430</name>
</gene>
<dbReference type="SUPFAM" id="SSF51445">
    <property type="entry name" value="(Trans)glycosidases"/>
    <property type="match status" value="1"/>
</dbReference>
<evidence type="ECO:0000313" key="11">
    <source>
        <dbReference type="EMBL" id="EHM10548.1"/>
    </source>
</evidence>
<dbReference type="Proteomes" id="UP000005730">
    <property type="component" value="Chromosome"/>
</dbReference>
<comment type="similarity">
    <text evidence="2 10">Belongs to the disproportionating enzyme family.</text>
</comment>
<dbReference type="AlphaFoldDB" id="H0UP45"/>
<dbReference type="NCBIfam" id="NF011080">
    <property type="entry name" value="PRK14508.1-3"/>
    <property type="match status" value="1"/>
</dbReference>
<dbReference type="InterPro" id="IPR003385">
    <property type="entry name" value="Glyco_hydro_77"/>
</dbReference>
<dbReference type="InterPro" id="IPR017853">
    <property type="entry name" value="GH"/>
</dbReference>
<dbReference type="GO" id="GO:0004134">
    <property type="term" value="F:4-alpha-glucanotransferase activity"/>
    <property type="evidence" value="ECO:0007669"/>
    <property type="project" value="UniProtKB-EC"/>
</dbReference>
<evidence type="ECO:0000256" key="4">
    <source>
        <dbReference type="ARBA" id="ARBA00020295"/>
    </source>
</evidence>
<evidence type="ECO:0000313" key="12">
    <source>
        <dbReference type="Proteomes" id="UP000005730"/>
    </source>
</evidence>
<dbReference type="PANTHER" id="PTHR32438">
    <property type="entry name" value="4-ALPHA-GLUCANOTRANSFERASE DPE1, CHLOROPLASTIC/AMYLOPLASTIC"/>
    <property type="match status" value="1"/>
</dbReference>
<dbReference type="GO" id="GO:0005975">
    <property type="term" value="P:carbohydrate metabolic process"/>
    <property type="evidence" value="ECO:0007669"/>
    <property type="project" value="InterPro"/>
</dbReference>
<proteinExistence type="inferred from homology"/>
<reference evidence="11 12" key="1">
    <citation type="submission" date="2011-10" db="EMBL/GenBank/DDBJ databases">
        <title>The Noncontiguous Finished genome of Thermanaerovibrio velox DSM 12556.</title>
        <authorList>
            <consortium name="US DOE Joint Genome Institute (JGI-PGF)"/>
            <person name="Lucas S."/>
            <person name="Copeland A."/>
            <person name="Lapidus A."/>
            <person name="Glavina del Rio T."/>
            <person name="Dalin E."/>
            <person name="Tice H."/>
            <person name="Bruce D."/>
            <person name="Goodwin L."/>
            <person name="Pitluck S."/>
            <person name="Peters L."/>
            <person name="Mikhailova N."/>
            <person name="Teshima H."/>
            <person name="Kyrpides N."/>
            <person name="Mavromatis K."/>
            <person name="Ivanova N."/>
            <person name="Markowitz V."/>
            <person name="Cheng J.-F."/>
            <person name="Hugenholtz P."/>
            <person name="Woyke T."/>
            <person name="Wu D."/>
            <person name="Spring S."/>
            <person name="Brambilla E.-M."/>
            <person name="Klenk H.-P."/>
            <person name="Eisen J.A."/>
        </authorList>
    </citation>
    <scope>NUCLEOTIDE SEQUENCE [LARGE SCALE GENOMIC DNA]</scope>
    <source>
        <strain evidence="11 12">DSM 12556</strain>
    </source>
</reference>
<dbReference type="EC" id="2.4.1.25" evidence="3 10"/>
<evidence type="ECO:0000256" key="1">
    <source>
        <dbReference type="ARBA" id="ARBA00000439"/>
    </source>
</evidence>
<dbReference type="Gene3D" id="3.20.20.80">
    <property type="entry name" value="Glycosidases"/>
    <property type="match status" value="1"/>
</dbReference>
<organism evidence="11 12">
    <name type="scientific">Thermanaerovibrio velox DSM 12556</name>
    <dbReference type="NCBI Taxonomy" id="926567"/>
    <lineage>
        <taxon>Bacteria</taxon>
        <taxon>Thermotogati</taxon>
        <taxon>Synergistota</taxon>
        <taxon>Synergistia</taxon>
        <taxon>Synergistales</taxon>
        <taxon>Synergistaceae</taxon>
        <taxon>Thermanaerovibrio</taxon>
    </lineage>
</organism>
<evidence type="ECO:0000256" key="3">
    <source>
        <dbReference type="ARBA" id="ARBA00012560"/>
    </source>
</evidence>
<dbReference type="NCBIfam" id="TIGR00217">
    <property type="entry name" value="malQ"/>
    <property type="match status" value="1"/>
</dbReference>
<dbReference type="HOGENOM" id="CLU_014132_1_0_0"/>
<dbReference type="PANTHER" id="PTHR32438:SF5">
    <property type="entry name" value="4-ALPHA-GLUCANOTRANSFERASE DPE1, CHLOROPLASTIC_AMYLOPLASTIC"/>
    <property type="match status" value="1"/>
</dbReference>
<evidence type="ECO:0000256" key="2">
    <source>
        <dbReference type="ARBA" id="ARBA00005684"/>
    </source>
</evidence>
<name>H0UP45_9BACT</name>
<keyword evidence="7 10" id="KW-0119">Carbohydrate metabolism</keyword>
<accession>H0UP45</accession>
<dbReference type="EMBL" id="CM001377">
    <property type="protein sequence ID" value="EHM10548.1"/>
    <property type="molecule type" value="Genomic_DNA"/>
</dbReference>
<dbReference type="OrthoDB" id="9811841at2"/>
<evidence type="ECO:0000256" key="9">
    <source>
        <dbReference type="ARBA" id="ARBA00031501"/>
    </source>
</evidence>
<evidence type="ECO:0000256" key="8">
    <source>
        <dbReference type="ARBA" id="ARBA00031423"/>
    </source>
</evidence>
<keyword evidence="5 10" id="KW-0328">Glycosyltransferase</keyword>
<evidence type="ECO:0000256" key="6">
    <source>
        <dbReference type="ARBA" id="ARBA00022679"/>
    </source>
</evidence>
<keyword evidence="12" id="KW-1185">Reference proteome</keyword>
<dbReference type="eggNOG" id="COG1640">
    <property type="taxonomic scope" value="Bacteria"/>
</dbReference>
<evidence type="ECO:0000256" key="10">
    <source>
        <dbReference type="RuleBase" id="RU361207"/>
    </source>
</evidence>
<protein>
    <recommendedName>
        <fullName evidence="4 10">4-alpha-glucanotransferase</fullName>
        <ecNumber evidence="3 10">2.4.1.25</ecNumber>
    </recommendedName>
    <alternativeName>
        <fullName evidence="8 10">Amylomaltase</fullName>
    </alternativeName>
    <alternativeName>
        <fullName evidence="9 10">Disproportionating enzyme</fullName>
    </alternativeName>
</protein>
<evidence type="ECO:0000256" key="7">
    <source>
        <dbReference type="ARBA" id="ARBA00023277"/>
    </source>
</evidence>
<sequence>MFLSRKRGVLLHFTSLNGPYGAGDLGPAARQMGELLVQGGWTLWQMLPLNYPNPAMGYSPYAAYGAFPLNPTIISIDDLVSQGLIGADLAKSLRVPLDDPWRADLAGAFASRRRAVEEAFRAFRGGARQDLEEDYQGFLEDNSFWIHRWGLFMALKESFRGEIWTRWPSWAGRFETALAQAGGELLDRSEFFKFEQFLAFRQFRSFRDFCASRGIVLVGDLPIYVAHDGMDPWAFPELFELDGEGNPVEVAGVPPDYFSDTGQRWGNPLYRWEVMKEDRYHWWFMRLKASLQVFDVVRIDHFRGFAGYWAIPFEEETAVRGRWREGPGSGFFDLILERFGFASPEEGKPCPLPLVAEDLGVITDDVTSLRLKYGMPGMRVLQFAFSGGEDNPHLPWNHEALGVAYTGTHDNDTSLGWWLKASPEERGALRRMVGRSLDPEGAVEAMVRLILCSPSRWRVIPLQDLLCLGSGHRMNTPSSVKGNWVFRAHRVEPRRLLAWSI</sequence>
<keyword evidence="6 10" id="KW-0808">Transferase</keyword>
<comment type="catalytic activity">
    <reaction evidence="1 10">
        <text>Transfers a segment of a (1-&gt;4)-alpha-D-glucan to a new position in an acceptor, which may be glucose or a (1-&gt;4)-alpha-D-glucan.</text>
        <dbReference type="EC" id="2.4.1.25"/>
    </reaction>
</comment>
<evidence type="ECO:0000256" key="5">
    <source>
        <dbReference type="ARBA" id="ARBA00022676"/>
    </source>
</evidence>
<dbReference type="Pfam" id="PF02446">
    <property type="entry name" value="Glyco_hydro_77"/>
    <property type="match status" value="1"/>
</dbReference>